<dbReference type="PANTHER" id="PTHR42855:SF2">
    <property type="entry name" value="DRUG RESISTANCE ABC TRANSPORTER,ATP-BINDING PROTEIN"/>
    <property type="match status" value="1"/>
</dbReference>
<evidence type="ECO:0000313" key="6">
    <source>
        <dbReference type="Proteomes" id="UP001057134"/>
    </source>
</evidence>
<dbReference type="PROSITE" id="PS50893">
    <property type="entry name" value="ABC_TRANSPORTER_2"/>
    <property type="match status" value="2"/>
</dbReference>
<evidence type="ECO:0000256" key="2">
    <source>
        <dbReference type="ARBA" id="ARBA00022840"/>
    </source>
</evidence>
<organism evidence="5 6">
    <name type="scientific">Paenibacillus konkukensis</name>
    <dbReference type="NCBI Taxonomy" id="2020716"/>
    <lineage>
        <taxon>Bacteria</taxon>
        <taxon>Bacillati</taxon>
        <taxon>Bacillota</taxon>
        <taxon>Bacilli</taxon>
        <taxon>Bacillales</taxon>
        <taxon>Paenibacillaceae</taxon>
        <taxon>Paenibacillus</taxon>
    </lineage>
</organism>
<protein>
    <submittedName>
        <fullName evidence="5">ABC transporter ATP-binding protein</fullName>
    </submittedName>
</protein>
<dbReference type="PROSITE" id="PS00211">
    <property type="entry name" value="ABC_TRANSPORTER_1"/>
    <property type="match status" value="2"/>
</dbReference>
<dbReference type="SMART" id="SM00382">
    <property type="entry name" value="AAA"/>
    <property type="match status" value="2"/>
</dbReference>
<evidence type="ECO:0000313" key="5">
    <source>
        <dbReference type="EMBL" id="UQZ80889.1"/>
    </source>
</evidence>
<feature type="coiled-coil region" evidence="3">
    <location>
        <begin position="570"/>
        <end position="604"/>
    </location>
</feature>
<evidence type="ECO:0000256" key="1">
    <source>
        <dbReference type="ARBA" id="ARBA00022741"/>
    </source>
</evidence>
<feature type="domain" description="ABC transporter" evidence="4">
    <location>
        <begin position="330"/>
        <end position="554"/>
    </location>
</feature>
<dbReference type="GO" id="GO:0005524">
    <property type="term" value="F:ATP binding"/>
    <property type="evidence" value="ECO:0007669"/>
    <property type="project" value="UniProtKB-KW"/>
</dbReference>
<dbReference type="NCBIfam" id="NF000355">
    <property type="entry name" value="ribo_prot_ABC_F"/>
    <property type="match status" value="1"/>
</dbReference>
<name>A0ABY4RDJ7_9BACL</name>
<dbReference type="CDD" id="cd03221">
    <property type="entry name" value="ABCF_EF-3"/>
    <property type="match status" value="2"/>
</dbReference>
<dbReference type="PANTHER" id="PTHR42855">
    <property type="entry name" value="ABC TRANSPORTER ATP-BINDING SUBUNIT"/>
    <property type="match status" value="1"/>
</dbReference>
<accession>A0ABY4RDJ7</accession>
<reference evidence="5" key="1">
    <citation type="submission" date="2018-02" db="EMBL/GenBank/DDBJ databases">
        <authorList>
            <person name="Kim S.-K."/>
            <person name="Jung H.-I."/>
            <person name="Lee S.-W."/>
        </authorList>
    </citation>
    <scope>NUCLEOTIDE SEQUENCE</scope>
    <source>
        <strain evidence="5">SK3146</strain>
    </source>
</reference>
<dbReference type="InterPro" id="IPR027417">
    <property type="entry name" value="P-loop_NTPase"/>
</dbReference>
<proteinExistence type="predicted"/>
<dbReference type="Gene3D" id="3.40.50.300">
    <property type="entry name" value="P-loop containing nucleotide triphosphate hydrolases"/>
    <property type="match status" value="2"/>
</dbReference>
<evidence type="ECO:0000259" key="4">
    <source>
        <dbReference type="PROSITE" id="PS50893"/>
    </source>
</evidence>
<reference evidence="5" key="2">
    <citation type="journal article" date="2021" name="J Anim Sci Technol">
        <title>Complete genome sequence of Paenibacillus konkukensis sp. nov. SK3146 as a potential probiotic strain.</title>
        <authorList>
            <person name="Jung H.I."/>
            <person name="Park S."/>
            <person name="Niu K.M."/>
            <person name="Lee S.W."/>
            <person name="Kothari D."/>
            <person name="Yi K.J."/>
            <person name="Kim S.K."/>
        </authorList>
    </citation>
    <scope>NUCLEOTIDE SEQUENCE</scope>
    <source>
        <strain evidence="5">SK3146</strain>
    </source>
</reference>
<keyword evidence="2 5" id="KW-0067">ATP-binding</keyword>
<dbReference type="InterPro" id="IPR003439">
    <property type="entry name" value="ABC_transporter-like_ATP-bd"/>
</dbReference>
<evidence type="ECO:0000256" key="3">
    <source>
        <dbReference type="SAM" id="Coils"/>
    </source>
</evidence>
<dbReference type="Proteomes" id="UP001057134">
    <property type="component" value="Chromosome"/>
</dbReference>
<dbReference type="SUPFAM" id="SSF52540">
    <property type="entry name" value="P-loop containing nucleoside triphosphate hydrolases"/>
    <property type="match status" value="2"/>
</dbReference>
<sequence length="636" mass="71115">MIICALDKMNKGWGGAPVLQNLTVEIHEGDRIGLVGPNGCGKTTVLKLIAGLEPPDSGAIHCRKGARTALLAQIPDYGADTTAEEVLQKAFADLLLMRERMTELEAGMADAAFTDRRLKEYGELQDRFAEMGGYEMEARMLRVAGGLGLTALLGQPFSSLSGGERTKVCLANILLREPDLLLLDEPTNHLDLQALEWLEGHLRDYRGSVVIVSHDRYFLDRVAGKIIDLEGGSGEVYHGNYSYFVVEKERRLLAEFAAFQEQQKKIRKMEEAIKRLRIWAAQADNPKMFKRAAAMQKALDRMDKLDRPMLERKKIGLSFQAGERSGNDVITLKDVKMSVRAGQAPGSSEAAASRVLYSSVNMLVRYREFAAIVGDNGSGKSTLLKMIAEGLAPDQGTVQLGSQVKLGYLAQQDGFVNDEMTILDAFRDAVMVEEGEARHLLAKFLFYGAAVFRKVKALSGGERMRLRLAQLMYQDVNVLMLDEPTNHLDIDAREALEDTLAQFEGTILCVSHDRYLLNKLFPITYWIERGELARYEGFYDEARKKRDELRSSATIGRAEPAKPARKQEIATAAAESIRQTEKQLAKLEAEIAAVERKIAVLDSVMLQENIPEKLTEMYNEKLLLEAEREILYQRME</sequence>
<dbReference type="InterPro" id="IPR017871">
    <property type="entry name" value="ABC_transporter-like_CS"/>
</dbReference>
<dbReference type="InterPro" id="IPR003593">
    <property type="entry name" value="AAA+_ATPase"/>
</dbReference>
<dbReference type="InterPro" id="IPR051309">
    <property type="entry name" value="ABCF_ATPase"/>
</dbReference>
<keyword evidence="3" id="KW-0175">Coiled coil</keyword>
<dbReference type="InterPro" id="IPR032781">
    <property type="entry name" value="ABC_tran_Xtn"/>
</dbReference>
<gene>
    <name evidence="5" type="ORF">SK3146_00045</name>
</gene>
<keyword evidence="1" id="KW-0547">Nucleotide-binding</keyword>
<keyword evidence="6" id="KW-1185">Reference proteome</keyword>
<dbReference type="EMBL" id="CP027059">
    <property type="protein sequence ID" value="UQZ80889.1"/>
    <property type="molecule type" value="Genomic_DNA"/>
</dbReference>
<dbReference type="Pfam" id="PF00005">
    <property type="entry name" value="ABC_tran"/>
    <property type="match status" value="2"/>
</dbReference>
<dbReference type="Pfam" id="PF12848">
    <property type="entry name" value="ABC_tran_Xtn"/>
    <property type="match status" value="1"/>
</dbReference>
<feature type="domain" description="ABC transporter" evidence="4">
    <location>
        <begin position="4"/>
        <end position="256"/>
    </location>
</feature>